<feature type="domain" description="HAMP" evidence="10">
    <location>
        <begin position="183"/>
        <end position="235"/>
    </location>
</feature>
<dbReference type="Gene3D" id="1.20.5.1930">
    <property type="match status" value="1"/>
</dbReference>
<keyword evidence="4 11" id="KW-0418">Kinase</keyword>
<dbReference type="AlphaFoldDB" id="A0A365QG95"/>
<evidence type="ECO:0000256" key="3">
    <source>
        <dbReference type="ARBA" id="ARBA00022679"/>
    </source>
</evidence>
<dbReference type="CDD" id="cd06225">
    <property type="entry name" value="HAMP"/>
    <property type="match status" value="1"/>
</dbReference>
<sequence>MSRLVRSLRVSLGSLNLHRKLMLSLLVLVVLTAGVAGYSLTQHERKVHLAELEGKASRIAELLSAALDQPLWNVDKASIDVLLRTIASNQEVVEFTVYDARFGVVSSVRPQHDMGPSDAVVRVRDIFHAASGDAPREKLGQIRVVLSKSLVEREMRHEQLAVLATMALLLAMLYVAIHLVLRSAVHTPINRLRAAIDAIASGDLNVECPITSTDEFGQLAIRMNSMVHRLRNSTELLRESEAKYRRIFENAIEGIFLLHRDGCLCEANPAMARVLRYQSTEYLINGSAAAHESLVFSPAQVRALFAASEIEDRIVGVELQIRRRDGAAIWVEVNARSIPDGNGAPEYIEGLLTDITERRRAREKLQQHRDRLQCEVAERRRAEADLLASREQLRRLSAHMEEIRESDRKQISMTVHDELGQLLTALKIDVSLLKAKLPEDGPEWQKAKQMLALIERTMRIVRDVASHLRPVALNYGLAAALEWLASEHMQHGEVPCRFHIDGDEPDLPEAQSTAIFRIAQEALTNIARHARATCVEIRLASTASSIELTVTDNGTGFDLSTACGKGSLLQRARRSRFRWLAGVIAGLRRVG</sequence>
<dbReference type="SUPFAM" id="SSF55785">
    <property type="entry name" value="PYP-like sensor domain (PAS domain)"/>
    <property type="match status" value="1"/>
</dbReference>
<gene>
    <name evidence="11" type="ORF">DPV79_40905</name>
</gene>
<feature type="coiled-coil region" evidence="6">
    <location>
        <begin position="355"/>
        <end position="385"/>
    </location>
</feature>
<evidence type="ECO:0000259" key="10">
    <source>
        <dbReference type="PROSITE" id="PS50885"/>
    </source>
</evidence>
<evidence type="ECO:0000256" key="6">
    <source>
        <dbReference type="SAM" id="Coils"/>
    </source>
</evidence>
<dbReference type="InterPro" id="IPR011712">
    <property type="entry name" value="Sig_transdc_His_kin_sub3_dim/P"/>
</dbReference>
<dbReference type="GO" id="GO:0000155">
    <property type="term" value="F:phosphorelay sensor kinase activity"/>
    <property type="evidence" value="ECO:0007669"/>
    <property type="project" value="InterPro"/>
</dbReference>
<keyword evidence="7" id="KW-0812">Transmembrane</keyword>
<dbReference type="SMART" id="SM00086">
    <property type="entry name" value="PAC"/>
    <property type="match status" value="1"/>
</dbReference>
<keyword evidence="7" id="KW-0472">Membrane</keyword>
<feature type="transmembrane region" description="Helical" evidence="7">
    <location>
        <begin position="20"/>
        <end position="40"/>
    </location>
</feature>
<dbReference type="NCBIfam" id="TIGR00229">
    <property type="entry name" value="sensory_box"/>
    <property type="match status" value="1"/>
</dbReference>
<feature type="domain" description="PAS" evidence="8">
    <location>
        <begin position="240"/>
        <end position="283"/>
    </location>
</feature>
<keyword evidence="12" id="KW-1185">Reference proteome</keyword>
<evidence type="ECO:0000313" key="11">
    <source>
        <dbReference type="EMBL" id="RBB31512.1"/>
    </source>
</evidence>
<dbReference type="PANTHER" id="PTHR24421">
    <property type="entry name" value="NITRATE/NITRITE SENSOR PROTEIN NARX-RELATED"/>
    <property type="match status" value="1"/>
</dbReference>
<dbReference type="PROSITE" id="PS50113">
    <property type="entry name" value="PAC"/>
    <property type="match status" value="1"/>
</dbReference>
<keyword evidence="2" id="KW-0597">Phosphoprotein</keyword>
<dbReference type="InterPro" id="IPR003660">
    <property type="entry name" value="HAMP_dom"/>
</dbReference>
<dbReference type="SUPFAM" id="SSF158472">
    <property type="entry name" value="HAMP domain-like"/>
    <property type="match status" value="1"/>
</dbReference>
<dbReference type="InterPro" id="IPR013767">
    <property type="entry name" value="PAS_fold"/>
</dbReference>
<dbReference type="GO" id="GO:0016020">
    <property type="term" value="C:membrane"/>
    <property type="evidence" value="ECO:0007669"/>
    <property type="project" value="UniProtKB-SubCell"/>
</dbReference>
<dbReference type="GO" id="GO:0006355">
    <property type="term" value="P:regulation of DNA-templated transcription"/>
    <property type="evidence" value="ECO:0007669"/>
    <property type="project" value="InterPro"/>
</dbReference>
<evidence type="ECO:0000256" key="1">
    <source>
        <dbReference type="ARBA" id="ARBA00004370"/>
    </source>
</evidence>
<dbReference type="InterPro" id="IPR036890">
    <property type="entry name" value="HATPase_C_sf"/>
</dbReference>
<dbReference type="CDD" id="cd00130">
    <property type="entry name" value="PAS"/>
    <property type="match status" value="1"/>
</dbReference>
<keyword evidence="3" id="KW-0808">Transferase</keyword>
<protein>
    <submittedName>
        <fullName evidence="11">Histidine kinase</fullName>
    </submittedName>
</protein>
<dbReference type="PROSITE" id="PS50112">
    <property type="entry name" value="PAS"/>
    <property type="match status" value="1"/>
</dbReference>
<dbReference type="InterPro" id="IPR000014">
    <property type="entry name" value="PAS"/>
</dbReference>
<evidence type="ECO:0000256" key="2">
    <source>
        <dbReference type="ARBA" id="ARBA00022553"/>
    </source>
</evidence>
<feature type="transmembrane region" description="Helical" evidence="7">
    <location>
        <begin position="160"/>
        <end position="181"/>
    </location>
</feature>
<proteinExistence type="predicted"/>
<dbReference type="PROSITE" id="PS50885">
    <property type="entry name" value="HAMP"/>
    <property type="match status" value="1"/>
</dbReference>
<dbReference type="InterPro" id="IPR003594">
    <property type="entry name" value="HATPase_dom"/>
</dbReference>
<evidence type="ECO:0000259" key="9">
    <source>
        <dbReference type="PROSITE" id="PS50113"/>
    </source>
</evidence>
<dbReference type="Gene3D" id="3.30.565.10">
    <property type="entry name" value="Histidine kinase-like ATPase, C-terminal domain"/>
    <property type="match status" value="1"/>
</dbReference>
<accession>A0A365QG95</accession>
<evidence type="ECO:0000313" key="12">
    <source>
        <dbReference type="Proteomes" id="UP000252458"/>
    </source>
</evidence>
<dbReference type="InterPro" id="IPR035965">
    <property type="entry name" value="PAS-like_dom_sf"/>
</dbReference>
<dbReference type="Proteomes" id="UP000252458">
    <property type="component" value="Unassembled WGS sequence"/>
</dbReference>
<dbReference type="Pfam" id="PF00989">
    <property type="entry name" value="PAS"/>
    <property type="match status" value="1"/>
</dbReference>
<dbReference type="Gene3D" id="6.10.340.10">
    <property type="match status" value="1"/>
</dbReference>
<dbReference type="Pfam" id="PF00672">
    <property type="entry name" value="HAMP"/>
    <property type="match status" value="1"/>
</dbReference>
<dbReference type="InterPro" id="IPR050482">
    <property type="entry name" value="Sensor_HK_TwoCompSys"/>
</dbReference>
<comment type="caution">
    <text evidence="11">The sequence shown here is derived from an EMBL/GenBank/DDBJ whole genome shotgun (WGS) entry which is preliminary data.</text>
</comment>
<keyword evidence="5" id="KW-0902">Two-component regulatory system</keyword>
<reference evidence="11 12" key="1">
    <citation type="submission" date="2018-06" db="EMBL/GenBank/DDBJ databases">
        <title>Draft genome sequence of Burkholderia reimsis strain BE51 isolated from a French agricultural soil.</title>
        <authorList>
            <person name="Esmaeel Q."/>
        </authorList>
    </citation>
    <scope>NUCLEOTIDE SEQUENCE [LARGE SCALE GENOMIC DNA]</scope>
    <source>
        <strain evidence="11 12">BE51</strain>
    </source>
</reference>
<organism evidence="11 12">
    <name type="scientific">Burkholderia reimsis</name>
    <dbReference type="NCBI Taxonomy" id="2234132"/>
    <lineage>
        <taxon>Bacteria</taxon>
        <taxon>Pseudomonadati</taxon>
        <taxon>Pseudomonadota</taxon>
        <taxon>Betaproteobacteria</taxon>
        <taxon>Burkholderiales</taxon>
        <taxon>Burkholderiaceae</taxon>
        <taxon>Burkholderia</taxon>
    </lineage>
</organism>
<dbReference type="Pfam" id="PF02518">
    <property type="entry name" value="HATPase_c"/>
    <property type="match status" value="1"/>
</dbReference>
<dbReference type="SUPFAM" id="SSF55874">
    <property type="entry name" value="ATPase domain of HSP90 chaperone/DNA topoisomerase II/histidine kinase"/>
    <property type="match status" value="1"/>
</dbReference>
<evidence type="ECO:0000256" key="7">
    <source>
        <dbReference type="SAM" id="Phobius"/>
    </source>
</evidence>
<dbReference type="PANTHER" id="PTHR24421:SF59">
    <property type="entry name" value="OXYGEN SENSOR HISTIDINE KINASE NREB"/>
    <property type="match status" value="1"/>
</dbReference>
<dbReference type="GO" id="GO:0046983">
    <property type="term" value="F:protein dimerization activity"/>
    <property type="evidence" value="ECO:0007669"/>
    <property type="project" value="InterPro"/>
</dbReference>
<feature type="domain" description="PAC" evidence="9">
    <location>
        <begin position="315"/>
        <end position="367"/>
    </location>
</feature>
<dbReference type="EMBL" id="QMFZ01000083">
    <property type="protein sequence ID" value="RBB31512.1"/>
    <property type="molecule type" value="Genomic_DNA"/>
</dbReference>
<name>A0A365QG95_9BURK</name>
<evidence type="ECO:0000256" key="5">
    <source>
        <dbReference type="ARBA" id="ARBA00023012"/>
    </source>
</evidence>
<dbReference type="InterPro" id="IPR001610">
    <property type="entry name" value="PAC"/>
</dbReference>
<comment type="subcellular location">
    <subcellularLocation>
        <location evidence="1">Membrane</location>
    </subcellularLocation>
</comment>
<dbReference type="Pfam" id="PF07730">
    <property type="entry name" value="HisKA_3"/>
    <property type="match status" value="1"/>
</dbReference>
<evidence type="ECO:0000256" key="4">
    <source>
        <dbReference type="ARBA" id="ARBA00022777"/>
    </source>
</evidence>
<dbReference type="InterPro" id="IPR000700">
    <property type="entry name" value="PAS-assoc_C"/>
</dbReference>
<evidence type="ECO:0000259" key="8">
    <source>
        <dbReference type="PROSITE" id="PS50112"/>
    </source>
</evidence>
<keyword evidence="6" id="KW-0175">Coiled coil</keyword>
<dbReference type="Gene3D" id="3.30.450.20">
    <property type="entry name" value="PAS domain"/>
    <property type="match status" value="1"/>
</dbReference>
<dbReference type="SMART" id="SM00304">
    <property type="entry name" value="HAMP"/>
    <property type="match status" value="1"/>
</dbReference>
<keyword evidence="7" id="KW-1133">Transmembrane helix</keyword>
<dbReference type="CDD" id="cd16917">
    <property type="entry name" value="HATPase_UhpB-NarQ-NarX-like"/>
    <property type="match status" value="1"/>
</dbReference>